<keyword evidence="3" id="KW-1185">Reference proteome</keyword>
<evidence type="ECO:0000313" key="2">
    <source>
        <dbReference type="EMBL" id="GBP64760.1"/>
    </source>
</evidence>
<comment type="caution">
    <text evidence="2">The sequence shown here is derived from an EMBL/GenBank/DDBJ whole genome shotgun (WGS) entry which is preliminary data.</text>
</comment>
<name>A0A4C1XNQ4_EUMVA</name>
<feature type="compositionally biased region" description="Basic and acidic residues" evidence="1">
    <location>
        <begin position="53"/>
        <end position="62"/>
    </location>
</feature>
<evidence type="ECO:0000313" key="3">
    <source>
        <dbReference type="Proteomes" id="UP000299102"/>
    </source>
</evidence>
<sequence length="191" mass="22100">MRVAQNWFKRFQSGNFDDKDESHSGRPVTVFTLIRSKSSNSDRKHRNNITGTDKVHRQTHETRQISPTLAFLEEGEEGLDKDLRRRRKTETGYGIKWYFYDTKGCSMLKGMLPRFARRYYCYTQNTNTCPRGLPLCVSVLALKIKDFLNSAPVTGRPMLMLMVPDKGFLFPLSQESLQASPISHFASLQRR</sequence>
<feature type="region of interest" description="Disordered" evidence="1">
    <location>
        <begin position="37"/>
        <end position="62"/>
    </location>
</feature>
<protein>
    <recommendedName>
        <fullName evidence="4">Mos1 transposase HTH domain-containing protein</fullName>
    </recommendedName>
</protein>
<organism evidence="2 3">
    <name type="scientific">Eumeta variegata</name>
    <name type="common">Bagworm moth</name>
    <name type="synonym">Eumeta japonica</name>
    <dbReference type="NCBI Taxonomy" id="151549"/>
    <lineage>
        <taxon>Eukaryota</taxon>
        <taxon>Metazoa</taxon>
        <taxon>Ecdysozoa</taxon>
        <taxon>Arthropoda</taxon>
        <taxon>Hexapoda</taxon>
        <taxon>Insecta</taxon>
        <taxon>Pterygota</taxon>
        <taxon>Neoptera</taxon>
        <taxon>Endopterygota</taxon>
        <taxon>Lepidoptera</taxon>
        <taxon>Glossata</taxon>
        <taxon>Ditrysia</taxon>
        <taxon>Tineoidea</taxon>
        <taxon>Psychidae</taxon>
        <taxon>Oiketicinae</taxon>
        <taxon>Eumeta</taxon>
    </lineage>
</organism>
<dbReference type="OrthoDB" id="616263at2759"/>
<evidence type="ECO:0000256" key="1">
    <source>
        <dbReference type="SAM" id="MobiDB-lite"/>
    </source>
</evidence>
<reference evidence="2 3" key="1">
    <citation type="journal article" date="2019" name="Commun. Biol.">
        <title>The bagworm genome reveals a unique fibroin gene that provides high tensile strength.</title>
        <authorList>
            <person name="Kono N."/>
            <person name="Nakamura H."/>
            <person name="Ohtoshi R."/>
            <person name="Tomita M."/>
            <person name="Numata K."/>
            <person name="Arakawa K."/>
        </authorList>
    </citation>
    <scope>NUCLEOTIDE SEQUENCE [LARGE SCALE GENOMIC DNA]</scope>
</reference>
<dbReference type="AlphaFoldDB" id="A0A4C1XNQ4"/>
<evidence type="ECO:0008006" key="4">
    <source>
        <dbReference type="Google" id="ProtNLM"/>
    </source>
</evidence>
<proteinExistence type="predicted"/>
<dbReference type="Proteomes" id="UP000299102">
    <property type="component" value="Unassembled WGS sequence"/>
</dbReference>
<gene>
    <name evidence="2" type="ORF">EVAR_14956_1</name>
</gene>
<dbReference type="EMBL" id="BGZK01000908">
    <property type="protein sequence ID" value="GBP64760.1"/>
    <property type="molecule type" value="Genomic_DNA"/>
</dbReference>
<accession>A0A4C1XNQ4</accession>